<dbReference type="GO" id="GO:0016787">
    <property type="term" value="F:hydrolase activity"/>
    <property type="evidence" value="ECO:0007669"/>
    <property type="project" value="UniProtKB-KW"/>
</dbReference>
<sequence length="263" mass="30113">MKKVIFFDIDGTLIDCTRGITQITKEVEKSIRKLQAEGNYIFIATGRPYAFISEELLKFGFDGFVFTNGAQVVVREELIYKQEIKKDVVETIINNFEKFNIEYILEGEKYSYMKSECEDLYAYYDSFHISRKYIKNEYNISDIDIDIYKMEMLCKSKEAEEYCLSLQGNEFDCNHNISSNIFEVYSSRETKASGIMRVLNHLNIPVENSYAFGDGINDIEMLESVGCGIAMGNASEKVKSHAKKVTCDVLDDGIAVGIEKFIN</sequence>
<dbReference type="PANTHER" id="PTHR10000">
    <property type="entry name" value="PHOSPHOSERINE PHOSPHATASE"/>
    <property type="match status" value="1"/>
</dbReference>
<dbReference type="EMBL" id="JAZHFS010000027">
    <property type="protein sequence ID" value="MEF2114682.1"/>
    <property type="molecule type" value="Genomic_DNA"/>
</dbReference>
<dbReference type="NCBIfam" id="TIGR00099">
    <property type="entry name" value="Cof-subfamily"/>
    <property type="match status" value="1"/>
</dbReference>
<dbReference type="Pfam" id="PF08282">
    <property type="entry name" value="Hydrolase_3"/>
    <property type="match status" value="1"/>
</dbReference>
<evidence type="ECO:0000313" key="1">
    <source>
        <dbReference type="EMBL" id="MEF2114682.1"/>
    </source>
</evidence>
<keyword evidence="2" id="KW-1185">Reference proteome</keyword>
<reference evidence="1 2" key="1">
    <citation type="submission" date="2023-11" db="EMBL/GenBank/DDBJ databases">
        <title>Draft genome sequence of a psychrophilic Clostridium strain from permafrost water brine.</title>
        <authorList>
            <person name="Shcherbakova V.A."/>
            <person name="Trubitsyn V.E."/>
            <person name="Zakharyuk A.G."/>
        </authorList>
    </citation>
    <scope>NUCLEOTIDE SEQUENCE [LARGE SCALE GENOMIC DNA]</scope>
    <source>
        <strain evidence="1 2">14F</strain>
    </source>
</reference>
<dbReference type="EC" id="3.-.-.-" evidence="1"/>
<proteinExistence type="predicted"/>
<dbReference type="RefSeq" id="WP_216253915.1">
    <property type="nucleotide sequence ID" value="NZ_JAZHFS010000027.1"/>
</dbReference>
<protein>
    <submittedName>
        <fullName evidence="1">HAD family hydrolase</fullName>
        <ecNumber evidence="1">3.-.-.-</ecNumber>
    </submittedName>
</protein>
<dbReference type="PANTHER" id="PTHR10000:SF25">
    <property type="entry name" value="PHOSPHATASE YKRA-RELATED"/>
    <property type="match status" value="1"/>
</dbReference>
<dbReference type="Proteomes" id="UP001498469">
    <property type="component" value="Unassembled WGS sequence"/>
</dbReference>
<dbReference type="SFLD" id="SFLDG01140">
    <property type="entry name" value="C2.B:_Phosphomannomutase_and_P"/>
    <property type="match status" value="1"/>
</dbReference>
<name>A0ABU7UVR7_9CLOT</name>
<evidence type="ECO:0000313" key="2">
    <source>
        <dbReference type="Proteomes" id="UP001498469"/>
    </source>
</evidence>
<comment type="caution">
    <text evidence="1">The sequence shown here is derived from an EMBL/GenBank/DDBJ whole genome shotgun (WGS) entry which is preliminary data.</text>
</comment>
<dbReference type="InterPro" id="IPR000150">
    <property type="entry name" value="Cof"/>
</dbReference>
<dbReference type="SFLD" id="SFLDS00003">
    <property type="entry name" value="Haloacid_Dehalogenase"/>
    <property type="match status" value="1"/>
</dbReference>
<dbReference type="InterPro" id="IPR006379">
    <property type="entry name" value="HAD-SF_hydro_IIB"/>
</dbReference>
<dbReference type="PROSITE" id="PS01229">
    <property type="entry name" value="COF_2"/>
    <property type="match status" value="1"/>
</dbReference>
<keyword evidence="1" id="KW-0378">Hydrolase</keyword>
<gene>
    <name evidence="1" type="ORF">SJI18_20550</name>
</gene>
<accession>A0ABU7UVR7</accession>
<organism evidence="1 2">
    <name type="scientific">Clostridium frigoriphilum</name>
    <dbReference type="NCBI Taxonomy" id="443253"/>
    <lineage>
        <taxon>Bacteria</taxon>
        <taxon>Bacillati</taxon>
        <taxon>Bacillota</taxon>
        <taxon>Clostridia</taxon>
        <taxon>Eubacteriales</taxon>
        <taxon>Clostridiaceae</taxon>
        <taxon>Clostridium</taxon>
    </lineage>
</organism>
<dbReference type="NCBIfam" id="TIGR01484">
    <property type="entry name" value="HAD-SF-IIB"/>
    <property type="match status" value="1"/>
</dbReference>